<dbReference type="Pfam" id="PF22929">
    <property type="entry name" value="INTS1_INTS2-bd"/>
    <property type="match status" value="1"/>
</dbReference>
<dbReference type="Pfam" id="PF22927">
    <property type="entry name" value="INT1_R3"/>
    <property type="match status" value="1"/>
</dbReference>
<feature type="region of interest" description="Disordered" evidence="1">
    <location>
        <begin position="387"/>
        <end position="417"/>
    </location>
</feature>
<evidence type="ECO:0000259" key="4">
    <source>
        <dbReference type="Pfam" id="PF22928"/>
    </source>
</evidence>
<protein>
    <submittedName>
        <fullName evidence="7">Integrator complex subunit 1</fullName>
    </submittedName>
</protein>
<feature type="region of interest" description="Disordered" evidence="1">
    <location>
        <begin position="1"/>
        <end position="198"/>
    </location>
</feature>
<feature type="region of interest" description="Disordered" evidence="1">
    <location>
        <begin position="1540"/>
        <end position="1567"/>
    </location>
</feature>
<dbReference type="InterPro" id="IPR016024">
    <property type="entry name" value="ARM-type_fold"/>
</dbReference>
<reference evidence="7" key="1">
    <citation type="submission" date="2025-08" db="UniProtKB">
        <authorList>
            <consortium name="RefSeq"/>
        </authorList>
    </citation>
    <scope>IDENTIFICATION</scope>
    <source>
        <tissue evidence="7">Sperm</tissue>
    </source>
</reference>
<evidence type="ECO:0000259" key="3">
    <source>
        <dbReference type="Pfam" id="PF22927"/>
    </source>
</evidence>
<feature type="region of interest" description="Disordered" evidence="1">
    <location>
        <begin position="1927"/>
        <end position="1963"/>
    </location>
</feature>
<feature type="region of interest" description="Disordered" evidence="1">
    <location>
        <begin position="1143"/>
        <end position="1164"/>
    </location>
</feature>
<dbReference type="Pfam" id="PF12432">
    <property type="entry name" value="INTS1_RP2B-bd"/>
    <property type="match status" value="1"/>
</dbReference>
<feature type="compositionally biased region" description="Basic and acidic residues" evidence="1">
    <location>
        <begin position="43"/>
        <end position="54"/>
    </location>
</feature>
<organism evidence="6 7">
    <name type="scientific">Petromyzon marinus</name>
    <name type="common">Sea lamprey</name>
    <dbReference type="NCBI Taxonomy" id="7757"/>
    <lineage>
        <taxon>Eukaryota</taxon>
        <taxon>Metazoa</taxon>
        <taxon>Chordata</taxon>
        <taxon>Craniata</taxon>
        <taxon>Vertebrata</taxon>
        <taxon>Cyclostomata</taxon>
        <taxon>Hyperoartia</taxon>
        <taxon>Petromyzontiformes</taxon>
        <taxon>Petromyzontidae</taxon>
        <taxon>Petromyzon</taxon>
    </lineage>
</organism>
<feature type="domain" description="Integrator complex subunit 1 RPB2-binding" evidence="2">
    <location>
        <begin position="444"/>
        <end position="599"/>
    </location>
</feature>
<dbReference type="RefSeq" id="XP_032826163.1">
    <property type="nucleotide sequence ID" value="XM_032970272.1"/>
</dbReference>
<feature type="compositionally biased region" description="Polar residues" evidence="1">
    <location>
        <begin position="1"/>
        <end position="16"/>
    </location>
</feature>
<feature type="compositionally biased region" description="Low complexity" evidence="1">
    <location>
        <begin position="59"/>
        <end position="74"/>
    </location>
</feature>
<dbReference type="InterPro" id="IPR038902">
    <property type="entry name" value="INTS1"/>
</dbReference>
<dbReference type="InterPro" id="IPR053966">
    <property type="entry name" value="INTS1_INTS2-bd"/>
</dbReference>
<dbReference type="GO" id="GO:0032039">
    <property type="term" value="C:integrator complex"/>
    <property type="evidence" value="ECO:0007669"/>
    <property type="project" value="InterPro"/>
</dbReference>
<evidence type="ECO:0000259" key="5">
    <source>
        <dbReference type="Pfam" id="PF22929"/>
    </source>
</evidence>
<keyword evidence="6" id="KW-1185">Reference proteome</keyword>
<dbReference type="Proteomes" id="UP001318040">
    <property type="component" value="Chromosome 43"/>
</dbReference>
<feature type="domain" description="Integrator complex subunit 1 R3" evidence="3">
    <location>
        <begin position="2049"/>
        <end position="2209"/>
    </location>
</feature>
<dbReference type="PANTHER" id="PTHR21224">
    <property type="entry name" value="INTEGRATOR COMPLEX SUBUNIT 1"/>
    <property type="match status" value="1"/>
</dbReference>
<evidence type="ECO:0000256" key="1">
    <source>
        <dbReference type="SAM" id="MobiDB-lite"/>
    </source>
</evidence>
<dbReference type="InterPro" id="IPR053964">
    <property type="entry name" value="INT1_R3"/>
</dbReference>
<feature type="region of interest" description="Disordered" evidence="1">
    <location>
        <begin position="1467"/>
        <end position="1495"/>
    </location>
</feature>
<proteinExistence type="predicted"/>
<feature type="domain" description="Integrator complex subunit 1 R4" evidence="4">
    <location>
        <begin position="2268"/>
        <end position="2368"/>
    </location>
</feature>
<dbReference type="KEGG" id="pmrn:116951558"/>
<feature type="compositionally biased region" description="Gly residues" evidence="1">
    <location>
        <begin position="23"/>
        <end position="39"/>
    </location>
</feature>
<dbReference type="PANTHER" id="PTHR21224:SF1">
    <property type="entry name" value="INTEGRATOR COMPLEX SUBUNIT 1"/>
    <property type="match status" value="1"/>
</dbReference>
<feature type="compositionally biased region" description="Basic and acidic residues" evidence="1">
    <location>
        <begin position="76"/>
        <end position="99"/>
    </location>
</feature>
<sequence length="2406" mass="262370">MTSSQSGPRRVTSQQHVGRRAGGHVGRGGVGGGGGGSGCGQLRAREPSAEELNRRPPLAAAAAAAAATAATAATTKKKEEEVVVERWRREERKNGERRGATRTAMNRQKTGATRRPSKPSAHPPPGDFIALGSKVQSIDSKSVPTLHKSGAGGPLPSVGSSLVGAGLVLGGERKRDAPSSSTSGASLGKRPKLGSLSGSGGALSALGRLADAADAERRTISPSIREPSVVPIEVPPSALLDAIEAAENEGNDERVDGLLCGAVKQLKANRARPDPTLFLTLMHLAKVKPNVFATQGVIEALCSLLRRDPTVTIKAKGNPLVSVLACNLLMAAYEEDENWPELFVKVYIEDSLGERIWVDNVHCKAFVENIQTAFGTKSPPRCLMLPAEGARPGGSDASAGASPHLAGEEEDKNQEPPDLLIAEDKTSSDEETAQTMNRYEDLGESVEEYVVEMLREQLNRRQPMDSVSRNLLRLLAATCGYCQARLLAVQKLEIWLQNPKLTRPAQELLMSVCTNCNTHSSDDVEVISNLIKIRLKPKPLLNHYMLCIKELLNAHKDNLGTLVKFLLFNELSNMRNPNNMQVLYTVMQHAPDGAPKYLAMVFQDLLVNKEDYLRASRLLLREIVKQTKHEMNFQAFCLGLMQERKETQFQDLDHKDRFVIQTTDLLTLAMMLGITGQVKEAGLAWDKGEKKHLDQLRAFQRQIAAIQRDAVWWLHTIVPAMFKLPAKDYVHCLYKVLFTEQPETYYKWDNWPPEGDRNFFLRLCSEVPLLEDTLMRILVMGLSRDLPLGPADAMELADHLVKRAAGVQAEGAPPCAHMDVLHVDRIQLLEAVLNLATYHYPENIHLPAGYTPPTLAISNLYWKAWLLLLVVTAFNPQNIGQVAWEDYPTLKMMMEMAMTNNYAFPPCTVGDEESRAELTARELQMAQVERQDILQFESHLAAASTKQTITQANSLLLPQLMTFDPRGVARRPPASVVEQLKGLNQNLKLGQLLCCSRSPDFLLSIIQRQQGSSQSMPWLAELVESSEGSLDILPVQCLCEFLLHDAAQSSGSSADDDDSGKAGSGAAEGSESKERRAKRALKRRKQKQLLSRLRELLQGPRAAEHTTTEVLDYFLRRLSSQQAAARHLAIKGLAIVLGTETERSSVGEDADATPASGEDSRGSDAGVPAQLLLLPAFRWLLRDLPQLPLFRSVNAMTLHALMQAIHVETDPDAVSAYLLYLSQHLPLDDQQMHNSLMLDVSHLIVERTTIVNHLFFERTRSTQAESVLSALLFVFSTYMRCVVRTKEEETYSWSESQDQIFIRWASGETATMHILVVHALVILLTLGPLDGNGDFAYLLDVWFSDRQPLPTAFLVDTSEEALLLPDWLKLRMIRSEVSRLVDAALQELEVQQLILFVQSFGIPVCSMSKLLHHLDQAVTSDPYTLEHNIMDKNYMAQLVDVQHERGATGGFAFHSILAAAPLPQTDALDMKKPGTGPSSARADAVQPSSHRPLFIDPDEDVTAVLLQIFPPRCEPGLGDPAARQLSLALQRSLAQEAATASAAANSSRRTGGGADPVTAGGAASSGGGGGGVSLRILQALQRILASQHRAAFVGAVFRLHSPACQILRYLRRFQKESGDGVASALFADVLLQLHAETGARQEGPLHSLIASYLAHIEQDGTPAQPAVAMAQLLEAAQYGRDAAAVLARHGKATVRALAASPRAAWEPRLFQDVCFRLVSTSSPYLEEFVRRAVGGVATTGVGGAGGAGGEACAAALTRLLLLEVQRSQVKRERSERPSVELSPAGLFIDWLELLNPEVMSTASATAASATTLEPQLQLLFTSSKSERADGVGMSSFRLHLLSLLTHQSNWCTLHRTVAALLAPASTISYSAGAVLDFLWACTRIPRLWQGRDIKTPRKRSAERVLRLTSSQLLRLVDLIVDEAAERDREDGAGAAPPTAVAAGAAEGPERRGDGTGGESPGEAGLSSIQARLPLLLGCCQGNSRLLADVAQHLIARGNQRSDGRAPGSLCSSLLLQIYLQAPEVVRCATLPDALLQHAAGTVRGRACKLDAGLHRLCTFLVDVSDSRASENRANDANLILRKMAVSHPLLLLRHLPMIAALLQGRAQLSVGLEVWRVAGQLGPFSATLGLLQLLRPLVFGREHTRALADVLGTFVTLLQNLGRCVRQLTSLVNRLVQFIHGYVAHDPCSALAFLRTHAAALQQVASDYRDLTQLKSLLAGLSLPPHSSSGTDRHSLLSRQEEASSALPLVGMSATHAVMPSEMAPYQRRLTDCRDTEDILEALGDIDEMSRRKEEILKFFQAELQMLMGHADEACRDLAFTLAMRSGRHSPRCAPSFLPAYLYCLDSDNFDVVQTALRNLPEFAVLCQEHVSVVLHRAFLAGVSHQLDTSPVVADALQMLRMEILG</sequence>
<feature type="compositionally biased region" description="Low complexity" evidence="1">
    <location>
        <begin position="157"/>
        <end position="166"/>
    </location>
</feature>
<evidence type="ECO:0000313" key="6">
    <source>
        <dbReference type="Proteomes" id="UP001318040"/>
    </source>
</evidence>
<dbReference type="InterPro" id="IPR053965">
    <property type="entry name" value="INTS1_R4"/>
</dbReference>
<feature type="region of interest" description="Disordered" evidence="1">
    <location>
        <begin position="1050"/>
        <end position="1085"/>
    </location>
</feature>
<dbReference type="SUPFAM" id="SSF48371">
    <property type="entry name" value="ARM repeat"/>
    <property type="match status" value="1"/>
</dbReference>
<dbReference type="InterPro" id="IPR022145">
    <property type="entry name" value="INTS1_RPB2-bd"/>
</dbReference>
<dbReference type="Pfam" id="PF22928">
    <property type="entry name" value="INTS1_R4"/>
    <property type="match status" value="1"/>
</dbReference>
<feature type="compositionally biased region" description="Low complexity" evidence="1">
    <location>
        <begin position="1932"/>
        <end position="1946"/>
    </location>
</feature>
<gene>
    <name evidence="7" type="primary">INTS1</name>
</gene>
<evidence type="ECO:0000259" key="2">
    <source>
        <dbReference type="Pfam" id="PF12432"/>
    </source>
</evidence>
<feature type="compositionally biased region" description="Basic residues" evidence="1">
    <location>
        <begin position="1075"/>
        <end position="1085"/>
    </location>
</feature>
<feature type="compositionally biased region" description="Polar residues" evidence="1">
    <location>
        <begin position="134"/>
        <end position="143"/>
    </location>
</feature>
<feature type="domain" description="Integrator complex subunit 1 INTS2-binding" evidence="5">
    <location>
        <begin position="1109"/>
        <end position="1453"/>
    </location>
</feature>
<evidence type="ECO:0000313" key="7">
    <source>
        <dbReference type="RefSeq" id="XP_032826163.1"/>
    </source>
</evidence>
<dbReference type="CTD" id="26173"/>
<name>A0AAJ7XAK6_PETMA</name>
<accession>A0AAJ7XAK6</accession>
<dbReference type="GO" id="GO:0034474">
    <property type="term" value="P:U2 snRNA 3'-end processing"/>
    <property type="evidence" value="ECO:0007669"/>
    <property type="project" value="InterPro"/>
</dbReference>
<feature type="compositionally biased region" description="Low complexity" evidence="1">
    <location>
        <begin position="1540"/>
        <end position="1549"/>
    </location>
</feature>